<reference evidence="1" key="1">
    <citation type="journal article" date="2014" name="Front. Microbiol.">
        <title>High frequency of phylogenetically diverse reductive dehalogenase-homologous genes in deep subseafloor sedimentary metagenomes.</title>
        <authorList>
            <person name="Kawai M."/>
            <person name="Futagami T."/>
            <person name="Toyoda A."/>
            <person name="Takaki Y."/>
            <person name="Nishi S."/>
            <person name="Hori S."/>
            <person name="Arai W."/>
            <person name="Tsubouchi T."/>
            <person name="Morono Y."/>
            <person name="Uchiyama I."/>
            <person name="Ito T."/>
            <person name="Fujiyama A."/>
            <person name="Inagaki F."/>
            <person name="Takami H."/>
        </authorList>
    </citation>
    <scope>NUCLEOTIDE SEQUENCE</scope>
    <source>
        <strain evidence="1">Expedition CK06-06</strain>
    </source>
</reference>
<dbReference type="EMBL" id="BARU01021539">
    <property type="protein sequence ID" value="GAH47803.1"/>
    <property type="molecule type" value="Genomic_DNA"/>
</dbReference>
<feature type="non-terminal residue" evidence="1">
    <location>
        <position position="1"/>
    </location>
</feature>
<protein>
    <submittedName>
        <fullName evidence="1">Uncharacterized protein</fullName>
    </submittedName>
</protein>
<organism evidence="1">
    <name type="scientific">marine sediment metagenome</name>
    <dbReference type="NCBI Taxonomy" id="412755"/>
    <lineage>
        <taxon>unclassified sequences</taxon>
        <taxon>metagenomes</taxon>
        <taxon>ecological metagenomes</taxon>
    </lineage>
</organism>
<sequence>VLFFSQTVKLGMGNLYLNDLVKKIRKLEN</sequence>
<proteinExistence type="predicted"/>
<evidence type="ECO:0000313" key="1">
    <source>
        <dbReference type="EMBL" id="GAH47803.1"/>
    </source>
</evidence>
<accession>X1HR86</accession>
<gene>
    <name evidence="1" type="ORF">S03H2_35240</name>
</gene>
<dbReference type="AlphaFoldDB" id="X1HR86"/>
<name>X1HR86_9ZZZZ</name>
<comment type="caution">
    <text evidence="1">The sequence shown here is derived from an EMBL/GenBank/DDBJ whole genome shotgun (WGS) entry which is preliminary data.</text>
</comment>